<keyword evidence="5 12" id="KW-0444">Lipid biosynthesis</keyword>
<feature type="binding site" evidence="12">
    <location>
        <position position="87"/>
    </location>
    <ligand>
        <name>Zn(2+)</name>
        <dbReference type="ChEBI" id="CHEBI:29105"/>
    </ligand>
</feature>
<name>A0A2K9LR84_9GAMM</name>
<dbReference type="KEGG" id="kak:Kalk_13215"/>
<evidence type="ECO:0000256" key="8">
    <source>
        <dbReference type="ARBA" id="ARBA00022801"/>
    </source>
</evidence>
<dbReference type="GO" id="GO:0016020">
    <property type="term" value="C:membrane"/>
    <property type="evidence" value="ECO:0007669"/>
    <property type="project" value="GOC"/>
</dbReference>
<comment type="cofactor">
    <cofactor evidence="1 12">
        <name>Zn(2+)</name>
        <dbReference type="ChEBI" id="CHEBI:29105"/>
    </cofactor>
</comment>
<keyword evidence="7 12" id="KW-0479">Metal-binding</keyword>
<keyword evidence="9 12" id="KW-0862">Zinc</keyword>
<dbReference type="UniPathway" id="UPA00359">
    <property type="reaction ID" value="UER00478"/>
</dbReference>
<dbReference type="GO" id="GO:0103117">
    <property type="term" value="F:UDP-3-O-acyl-N-acetylglucosamine deacetylase activity"/>
    <property type="evidence" value="ECO:0007669"/>
    <property type="project" value="UniProtKB-UniRule"/>
</dbReference>
<comment type="pathway">
    <text evidence="3 12">Glycolipid biosynthesis; lipid IV(A) biosynthesis; lipid IV(A) from (3R)-3-hydroxytetradecanoyl-[acyl-carrier-protein] and UDP-N-acetyl-alpha-D-glucosamine: step 2/6.</text>
</comment>
<evidence type="ECO:0000313" key="13">
    <source>
        <dbReference type="EMBL" id="AUM13324.1"/>
    </source>
</evidence>
<comment type="similarity">
    <text evidence="12">Belongs to the LpxC family.</text>
</comment>
<dbReference type="GO" id="GO:0009245">
    <property type="term" value="P:lipid A biosynthetic process"/>
    <property type="evidence" value="ECO:0007669"/>
    <property type="project" value="UniProtKB-UniRule"/>
</dbReference>
<dbReference type="EMBL" id="CP022684">
    <property type="protein sequence ID" value="AUM13324.1"/>
    <property type="molecule type" value="Genomic_DNA"/>
</dbReference>
<feature type="active site" description="Proton donor" evidence="12">
    <location>
        <position position="271"/>
    </location>
</feature>
<evidence type="ECO:0000256" key="11">
    <source>
        <dbReference type="ARBA" id="ARBA00024535"/>
    </source>
</evidence>
<evidence type="ECO:0000256" key="4">
    <source>
        <dbReference type="ARBA" id="ARBA00012745"/>
    </source>
</evidence>
<dbReference type="SUPFAM" id="SSF54211">
    <property type="entry name" value="Ribosomal protein S5 domain 2-like"/>
    <property type="match status" value="2"/>
</dbReference>
<evidence type="ECO:0000256" key="1">
    <source>
        <dbReference type="ARBA" id="ARBA00001947"/>
    </source>
</evidence>
<dbReference type="OrthoDB" id="9802746at2"/>
<dbReference type="InterPro" id="IPR011334">
    <property type="entry name" value="UDP-acyl_GlcNac_deAcase_C"/>
</dbReference>
<evidence type="ECO:0000256" key="9">
    <source>
        <dbReference type="ARBA" id="ARBA00022833"/>
    </source>
</evidence>
<dbReference type="Pfam" id="PF03331">
    <property type="entry name" value="LpxC"/>
    <property type="match status" value="1"/>
</dbReference>
<accession>A0A2K9LR84</accession>
<dbReference type="NCBIfam" id="TIGR00325">
    <property type="entry name" value="lpxC"/>
    <property type="match status" value="1"/>
</dbReference>
<evidence type="ECO:0000256" key="2">
    <source>
        <dbReference type="ARBA" id="ARBA00002923"/>
    </source>
</evidence>
<dbReference type="GO" id="GO:0046872">
    <property type="term" value="F:metal ion binding"/>
    <property type="evidence" value="ECO:0007669"/>
    <property type="project" value="UniProtKB-KW"/>
</dbReference>
<dbReference type="Gene3D" id="3.30.230.20">
    <property type="entry name" value="lpxc deacetylase, domain 1"/>
    <property type="match status" value="1"/>
</dbReference>
<evidence type="ECO:0000256" key="5">
    <source>
        <dbReference type="ARBA" id="ARBA00022516"/>
    </source>
</evidence>
<evidence type="ECO:0000256" key="7">
    <source>
        <dbReference type="ARBA" id="ARBA00022723"/>
    </source>
</evidence>
<dbReference type="PANTHER" id="PTHR33694">
    <property type="entry name" value="UDP-3-O-ACYL-N-ACETYLGLUCOSAMINE DEACETYLASE 1, MITOCHONDRIAL-RELATED"/>
    <property type="match status" value="1"/>
</dbReference>
<organism evidence="13 14">
    <name type="scientific">Ketobacter alkanivorans</name>
    <dbReference type="NCBI Taxonomy" id="1917421"/>
    <lineage>
        <taxon>Bacteria</taxon>
        <taxon>Pseudomonadati</taxon>
        <taxon>Pseudomonadota</taxon>
        <taxon>Gammaproteobacteria</taxon>
        <taxon>Pseudomonadales</taxon>
        <taxon>Ketobacteraceae</taxon>
        <taxon>Ketobacter</taxon>
    </lineage>
</organism>
<dbReference type="InterPro" id="IPR015870">
    <property type="entry name" value="UDP-acyl_N-AcGlcN_deAcase_N"/>
</dbReference>
<evidence type="ECO:0000256" key="6">
    <source>
        <dbReference type="ARBA" id="ARBA00022556"/>
    </source>
</evidence>
<proteinExistence type="inferred from homology"/>
<feature type="binding site" evidence="12">
    <location>
        <position position="244"/>
    </location>
    <ligand>
        <name>Zn(2+)</name>
        <dbReference type="ChEBI" id="CHEBI:29105"/>
    </ligand>
</feature>
<dbReference type="AlphaFoldDB" id="A0A2K9LR84"/>
<dbReference type="Gene3D" id="3.30.1700.10">
    <property type="entry name" value="lpxc deacetylase, domain 2"/>
    <property type="match status" value="1"/>
</dbReference>
<keyword evidence="6 12" id="KW-0441">Lipid A biosynthesis</keyword>
<keyword evidence="14" id="KW-1185">Reference proteome</keyword>
<comment type="catalytic activity">
    <reaction evidence="11 12">
        <text>a UDP-3-O-[(3R)-3-hydroxyacyl]-N-acetyl-alpha-D-glucosamine + H2O = a UDP-3-O-[(3R)-3-hydroxyacyl]-alpha-D-glucosamine + acetate</text>
        <dbReference type="Rhea" id="RHEA:67816"/>
        <dbReference type="ChEBI" id="CHEBI:15377"/>
        <dbReference type="ChEBI" id="CHEBI:30089"/>
        <dbReference type="ChEBI" id="CHEBI:137740"/>
        <dbReference type="ChEBI" id="CHEBI:173225"/>
        <dbReference type="EC" id="3.5.1.108"/>
    </reaction>
</comment>
<keyword evidence="8 12" id="KW-0378">Hydrolase</keyword>
<protein>
    <recommendedName>
        <fullName evidence="4 12">UDP-3-O-acyl-N-acetylglucosamine deacetylase</fullName>
        <shortName evidence="12">UDP-3-O-acyl-GlcNAc deacetylase</shortName>
        <ecNumber evidence="4 12">3.5.1.108</ecNumber>
    </recommendedName>
    <alternativeName>
        <fullName evidence="12">UDP-3-O-[R-3-hydroxymyristoyl]-N-acetylglucosamine deacetylase</fullName>
    </alternativeName>
</protein>
<dbReference type="InterPro" id="IPR020568">
    <property type="entry name" value="Ribosomal_Su5_D2-typ_SF"/>
</dbReference>
<dbReference type="HAMAP" id="MF_00388">
    <property type="entry name" value="LpxC"/>
    <property type="match status" value="1"/>
</dbReference>
<evidence type="ECO:0000256" key="12">
    <source>
        <dbReference type="HAMAP-Rule" id="MF_00388"/>
    </source>
</evidence>
<keyword evidence="10 12" id="KW-0443">Lipid metabolism</keyword>
<comment type="function">
    <text evidence="2 12">Catalyzes the hydrolysis of UDP-3-O-myristoyl-N-acetylglucosamine to form UDP-3-O-myristoylglucosamine and acetate, the committed step in lipid A biosynthesis.</text>
</comment>
<dbReference type="EC" id="3.5.1.108" evidence="4 12"/>
<evidence type="ECO:0000256" key="10">
    <source>
        <dbReference type="ARBA" id="ARBA00023098"/>
    </source>
</evidence>
<feature type="binding site" evidence="12">
    <location>
        <position position="248"/>
    </location>
    <ligand>
        <name>Zn(2+)</name>
        <dbReference type="ChEBI" id="CHEBI:29105"/>
    </ligand>
</feature>
<evidence type="ECO:0000313" key="14">
    <source>
        <dbReference type="Proteomes" id="UP000235116"/>
    </source>
</evidence>
<dbReference type="PANTHER" id="PTHR33694:SF1">
    <property type="entry name" value="UDP-3-O-ACYL-N-ACETYLGLUCOSAMINE DEACETYLASE 1, MITOCHONDRIAL-RELATED"/>
    <property type="match status" value="1"/>
</dbReference>
<dbReference type="RefSeq" id="WP_101894702.1">
    <property type="nucleotide sequence ID" value="NZ_CP022684.1"/>
</dbReference>
<sequence length="322" mass="36064">MKHTQRNPFYQHTLSGPVHFVGRGLHNGKAVSMTLLPALPDSGYVFERLDVGVASATVAARWHTVTDTRLSTTIANSYGVTVSTIEHLTAALNACGVDNCRILIDGPEVPIMDGSAKVFVERIQAEGLTRQREERKALVITNPIWIYEQDKYAGFLPFPQPWFDMTIEFESKVIGKQNYSMPMNETFFTSQISRARTFGFEDQIATLKKLGLAQGGTLRNAILVNDKGVVNEEGLRYDDEFVRHKLLDAVGDLALAGAPIFGRFVGHCSGHNLNNRLLRSMMQNKTFWKFVTVREATENWSRMIDDTSYDEILDIVNQCSAV</sequence>
<dbReference type="Proteomes" id="UP000235116">
    <property type="component" value="Chromosome"/>
</dbReference>
<evidence type="ECO:0000256" key="3">
    <source>
        <dbReference type="ARBA" id="ARBA00005002"/>
    </source>
</evidence>
<reference evidence="14" key="1">
    <citation type="submission" date="2017-08" db="EMBL/GenBank/DDBJ databases">
        <title>Direct submision.</title>
        <authorList>
            <person name="Kim S.-J."/>
            <person name="Rhee S.-K."/>
        </authorList>
    </citation>
    <scope>NUCLEOTIDE SEQUENCE [LARGE SCALE GENOMIC DNA]</scope>
    <source>
        <strain evidence="14">GI5</strain>
    </source>
</reference>
<dbReference type="InterPro" id="IPR004463">
    <property type="entry name" value="UDP-acyl_GlcNac_deAcase"/>
</dbReference>
<gene>
    <name evidence="12 13" type="primary">lpxC</name>
    <name evidence="13" type="ORF">Kalk_13215</name>
</gene>